<dbReference type="Gene3D" id="1.10.167.10">
    <property type="entry name" value="Regulator of G-protein Signalling 4, domain 2"/>
    <property type="match status" value="1"/>
</dbReference>
<dbReference type="OrthoDB" id="196547at2759"/>
<dbReference type="EMBL" id="JANBUL010000009">
    <property type="protein sequence ID" value="KAJ2785611.1"/>
    <property type="molecule type" value="Genomic_DNA"/>
</dbReference>
<comment type="caution">
    <text evidence="2">The sequence shown here is derived from an EMBL/GenBank/DDBJ whole genome shotgun (WGS) entry which is preliminary data.</text>
</comment>
<feature type="transmembrane region" description="Helical" evidence="1">
    <location>
        <begin position="86"/>
        <end position="108"/>
    </location>
</feature>
<dbReference type="SUPFAM" id="SSF48097">
    <property type="entry name" value="Regulator of G-protein signaling, RGS"/>
    <property type="match status" value="1"/>
</dbReference>
<evidence type="ECO:0008006" key="4">
    <source>
        <dbReference type="Google" id="ProtNLM"/>
    </source>
</evidence>
<feature type="transmembrane region" description="Helical" evidence="1">
    <location>
        <begin position="59"/>
        <end position="80"/>
    </location>
</feature>
<feature type="transmembrane region" description="Helical" evidence="1">
    <location>
        <begin position="241"/>
        <end position="260"/>
    </location>
</feature>
<organism evidence="2 3">
    <name type="scientific">Coemansia javaensis</name>
    <dbReference type="NCBI Taxonomy" id="2761396"/>
    <lineage>
        <taxon>Eukaryota</taxon>
        <taxon>Fungi</taxon>
        <taxon>Fungi incertae sedis</taxon>
        <taxon>Zoopagomycota</taxon>
        <taxon>Kickxellomycotina</taxon>
        <taxon>Kickxellomycetes</taxon>
        <taxon>Kickxellales</taxon>
        <taxon>Kickxellaceae</taxon>
        <taxon>Coemansia</taxon>
    </lineage>
</organism>
<keyword evidence="1" id="KW-1133">Transmembrane helix</keyword>
<keyword evidence="1" id="KW-0472">Membrane</keyword>
<name>A0A9W8HGT9_9FUNG</name>
<gene>
    <name evidence="2" type="ORF">H4R18_000427</name>
</gene>
<evidence type="ECO:0000313" key="3">
    <source>
        <dbReference type="Proteomes" id="UP001140217"/>
    </source>
</evidence>
<proteinExistence type="predicted"/>
<evidence type="ECO:0000313" key="2">
    <source>
        <dbReference type="EMBL" id="KAJ2785611.1"/>
    </source>
</evidence>
<accession>A0A9W8HGT9</accession>
<feature type="transmembrane region" description="Helical" evidence="1">
    <location>
        <begin position="280"/>
        <end position="305"/>
    </location>
</feature>
<reference evidence="2" key="1">
    <citation type="submission" date="2022-07" db="EMBL/GenBank/DDBJ databases">
        <title>Phylogenomic reconstructions and comparative analyses of Kickxellomycotina fungi.</title>
        <authorList>
            <person name="Reynolds N.K."/>
            <person name="Stajich J.E."/>
            <person name="Barry K."/>
            <person name="Grigoriev I.V."/>
            <person name="Crous P."/>
            <person name="Smith M.E."/>
        </authorList>
    </citation>
    <scope>NUCLEOTIDE SEQUENCE</scope>
    <source>
        <strain evidence="2">NBRC 105414</strain>
    </source>
</reference>
<evidence type="ECO:0000256" key="1">
    <source>
        <dbReference type="SAM" id="Phobius"/>
    </source>
</evidence>
<keyword evidence="3" id="KW-1185">Reference proteome</keyword>
<dbReference type="AlphaFoldDB" id="A0A9W8HGT9"/>
<keyword evidence="1" id="KW-0812">Transmembrane</keyword>
<dbReference type="Proteomes" id="UP001140217">
    <property type="component" value="Unassembled WGS sequence"/>
</dbReference>
<protein>
    <recommendedName>
        <fullName evidence="4">RGS domain-containing protein</fullName>
    </recommendedName>
</protein>
<feature type="transmembrane region" description="Helical" evidence="1">
    <location>
        <begin position="20"/>
        <end position="43"/>
    </location>
</feature>
<dbReference type="InterPro" id="IPR044926">
    <property type="entry name" value="RGS_subdomain_2"/>
</dbReference>
<sequence length="590" mass="64064">MALGEDGRWIPGSLPYRIRAGVLFSVYGVYVVYVVLTLALFIAKARDRHSGLAQRGTRLVVLQAAGCFLMGAVGMVSTALQQWPCFLKLWFCNVGFLMAYSALAARAFQHIVVSNIHSATNRVAVHNNPVFAGQAPSTPALASVPRPDSIFTEQVLPIAAHHYGRGDDAGNSRLDAAMYDDGFGAVQLGAPAACDDEKTSIAGLHGAARLTSTQLVAADSADTYRRLDKYTRMQHFATDRVLALFVLGNAAAGVALSLAINVVNKQFALSPVSKTCKMMWGFVPVIAILAAYVVLVMPLLLVKCWRFRDAFGIRNDLIVSIVVGAVGIIVTAVWETALFHLALRWSGWFFTWLCAVSIHTSSVAVPLWGAIRHSRDVVYRMHGASSLGSHKVSRRTEFNAILASPHEYRHFCDFAATCFCSELTAFIDEYQALKALTVRALGAEPMWGDEDTAHFDPGLNVASAIDLRLGRRAGRAHVGYLSVAAPSQAPPTQSPPTESILDAARAAHPQLDISEAIVFPIAATDKLVAILRVFINSGSHSALNLPSAMALRIRERLGRSQLTLTVLDEPKEEILNMLFFDVFTRYSRAG</sequence>
<dbReference type="InterPro" id="IPR036305">
    <property type="entry name" value="RGS_sf"/>
</dbReference>
<feature type="transmembrane region" description="Helical" evidence="1">
    <location>
        <begin position="317"/>
        <end position="343"/>
    </location>
</feature>
<feature type="transmembrane region" description="Helical" evidence="1">
    <location>
        <begin position="349"/>
        <end position="371"/>
    </location>
</feature>